<evidence type="ECO:0000256" key="10">
    <source>
        <dbReference type="ARBA" id="ARBA00022737"/>
    </source>
</evidence>
<evidence type="ECO:0000256" key="5">
    <source>
        <dbReference type="ARBA" id="ARBA00007410"/>
    </source>
</evidence>
<dbReference type="Pfam" id="PF25556">
    <property type="entry name" value="SET_TTL"/>
    <property type="match status" value="2"/>
</dbReference>
<feature type="transmembrane region" description="Helical" evidence="23">
    <location>
        <begin position="272"/>
        <end position="288"/>
    </location>
</feature>
<dbReference type="OrthoDB" id="60477at2759"/>
<evidence type="ECO:0000256" key="19">
    <source>
        <dbReference type="ARBA" id="ARBA00023221"/>
    </source>
</evidence>
<dbReference type="Gene3D" id="3.30.470.20">
    <property type="entry name" value="ATP-grasp fold, B domain"/>
    <property type="match status" value="1"/>
</dbReference>
<protein>
    <recommendedName>
        <fullName evidence="6">Sterol regulatory element-binding protein cleavage-activating protein</fullName>
    </recommendedName>
</protein>
<dbReference type="PROSITE" id="PS50156">
    <property type="entry name" value="SSD"/>
    <property type="match status" value="1"/>
</dbReference>
<dbReference type="Gene3D" id="2.130.10.10">
    <property type="entry name" value="YVTN repeat-like/Quinoprotein amine dehydrogenase"/>
    <property type="match status" value="1"/>
</dbReference>
<dbReference type="InterPro" id="IPR030225">
    <property type="entry name" value="SCAP"/>
</dbReference>
<comment type="caution">
    <text evidence="25">The sequence shown here is derived from an EMBL/GenBank/DDBJ whole genome shotgun (WGS) entry which is preliminary data.</text>
</comment>
<dbReference type="InterPro" id="IPR015943">
    <property type="entry name" value="WD40/YVTN_repeat-like_dom_sf"/>
</dbReference>
<evidence type="ECO:0000256" key="14">
    <source>
        <dbReference type="ARBA" id="ARBA00023098"/>
    </source>
</evidence>
<dbReference type="Proteomes" id="UP000835052">
    <property type="component" value="Unassembled WGS sequence"/>
</dbReference>
<dbReference type="PROSITE" id="PS51221">
    <property type="entry name" value="TTL"/>
    <property type="match status" value="1"/>
</dbReference>
<evidence type="ECO:0000256" key="22">
    <source>
        <dbReference type="SAM" id="MobiDB-lite"/>
    </source>
</evidence>
<feature type="transmembrane region" description="Helical" evidence="23">
    <location>
        <begin position="542"/>
        <end position="562"/>
    </location>
</feature>
<keyword evidence="17" id="KW-1207">Sterol metabolism</keyword>
<comment type="similarity">
    <text evidence="4">Belongs to the tubulin--tyrosine ligase family.</text>
</comment>
<keyword evidence="7" id="KW-0153">Cholesterol metabolism</keyword>
<keyword evidence="9 23" id="KW-0812">Transmembrane</keyword>
<evidence type="ECO:0000256" key="17">
    <source>
        <dbReference type="ARBA" id="ARBA00023166"/>
    </source>
</evidence>
<evidence type="ECO:0000256" key="1">
    <source>
        <dbReference type="ARBA" id="ARBA00004477"/>
    </source>
</evidence>
<evidence type="ECO:0000256" key="8">
    <source>
        <dbReference type="ARBA" id="ARBA00022574"/>
    </source>
</evidence>
<keyword evidence="18" id="KW-0325">Glycoprotein</keyword>
<dbReference type="Pfam" id="PF03133">
    <property type="entry name" value="TTL"/>
    <property type="match status" value="1"/>
</dbReference>
<dbReference type="GO" id="GO:0000139">
    <property type="term" value="C:Golgi membrane"/>
    <property type="evidence" value="ECO:0007669"/>
    <property type="project" value="UniProtKB-SubCell"/>
</dbReference>
<dbReference type="Pfam" id="PF12349">
    <property type="entry name" value="Sterol-sensing"/>
    <property type="match status" value="1"/>
</dbReference>
<dbReference type="EMBL" id="CAJGYM010000060">
    <property type="protein sequence ID" value="CAD6195780.1"/>
    <property type="molecule type" value="Genomic_DNA"/>
</dbReference>
<dbReference type="PANTHER" id="PTHR46378">
    <property type="entry name" value="STEROL REGULATORY ELEMENT-BINDING PROTEIN CLEAVAGE-ACTIVATING PROTEIN"/>
    <property type="match status" value="1"/>
</dbReference>
<keyword evidence="19" id="KW-0753">Steroid metabolism</keyword>
<gene>
    <name evidence="25" type="ORF">CAUJ_LOCUS11699</name>
</gene>
<dbReference type="GO" id="GO:0032936">
    <property type="term" value="C:SREBP-SCAP complex"/>
    <property type="evidence" value="ECO:0007669"/>
    <property type="project" value="TreeGrafter"/>
</dbReference>
<keyword evidence="12 23" id="KW-1133">Transmembrane helix</keyword>
<keyword evidence="11" id="KW-0256">Endoplasmic reticulum</keyword>
<feature type="compositionally biased region" description="Basic and acidic residues" evidence="22">
    <location>
        <begin position="1203"/>
        <end position="1223"/>
    </location>
</feature>
<feature type="transmembrane region" description="Helical" evidence="23">
    <location>
        <begin position="300"/>
        <end position="323"/>
    </location>
</feature>
<dbReference type="InterPro" id="IPR001680">
    <property type="entry name" value="WD40_rpt"/>
</dbReference>
<evidence type="ECO:0000256" key="3">
    <source>
        <dbReference type="ARBA" id="ARBA00004653"/>
    </source>
</evidence>
<evidence type="ECO:0000256" key="23">
    <source>
        <dbReference type="SAM" id="Phobius"/>
    </source>
</evidence>
<evidence type="ECO:0000256" key="12">
    <source>
        <dbReference type="ARBA" id="ARBA00022989"/>
    </source>
</evidence>
<feature type="transmembrane region" description="Helical" evidence="23">
    <location>
        <begin position="335"/>
        <end position="356"/>
    </location>
</feature>
<dbReference type="PANTHER" id="PTHR46378:SF1">
    <property type="entry name" value="STEROL REGULATORY ELEMENT-BINDING PROTEIN CLEAVAGE-ACTIVATING PROTEIN"/>
    <property type="match status" value="1"/>
</dbReference>
<evidence type="ECO:0000256" key="11">
    <source>
        <dbReference type="ARBA" id="ARBA00022824"/>
    </source>
</evidence>
<evidence type="ECO:0000256" key="13">
    <source>
        <dbReference type="ARBA" id="ARBA00023034"/>
    </source>
</evidence>
<feature type="transmembrane region" description="Helical" evidence="23">
    <location>
        <begin position="671"/>
        <end position="695"/>
    </location>
</feature>
<keyword evidence="8 21" id="KW-0853">WD repeat</keyword>
<evidence type="ECO:0000313" key="25">
    <source>
        <dbReference type="EMBL" id="CAD6195780.1"/>
    </source>
</evidence>
<dbReference type="GO" id="GO:0008203">
    <property type="term" value="P:cholesterol metabolic process"/>
    <property type="evidence" value="ECO:0007669"/>
    <property type="project" value="UniProtKB-KW"/>
</dbReference>
<keyword evidence="10" id="KW-0677">Repeat</keyword>
<dbReference type="GO" id="GO:0012507">
    <property type="term" value="C:ER to Golgi transport vesicle membrane"/>
    <property type="evidence" value="ECO:0007669"/>
    <property type="project" value="UniProtKB-SubCell"/>
</dbReference>
<dbReference type="Pfam" id="PF24006">
    <property type="entry name" value="SCAP_N"/>
    <property type="match status" value="1"/>
</dbReference>
<comment type="subcellular location">
    <subcellularLocation>
        <location evidence="2">Cytoplasmic vesicle</location>
        <location evidence="2">COPII-coated vesicle membrane</location>
        <topology evidence="2">Multi-pass membrane protein</topology>
    </subcellularLocation>
    <subcellularLocation>
        <location evidence="1">Endoplasmic reticulum membrane</location>
        <topology evidence="1">Multi-pass membrane protein</topology>
    </subcellularLocation>
    <subcellularLocation>
        <location evidence="3">Golgi apparatus membrane</location>
        <topology evidence="3">Multi-pass membrane protein</topology>
    </subcellularLocation>
</comment>
<feature type="repeat" description="WD" evidence="21">
    <location>
        <begin position="920"/>
        <end position="961"/>
    </location>
</feature>
<dbReference type="GO" id="GO:0032934">
    <property type="term" value="F:sterol binding"/>
    <property type="evidence" value="ECO:0007669"/>
    <property type="project" value="InterPro"/>
</dbReference>
<dbReference type="InterPro" id="IPR057041">
    <property type="entry name" value="SCAP_N"/>
</dbReference>
<evidence type="ECO:0000259" key="24">
    <source>
        <dbReference type="PROSITE" id="PS50156"/>
    </source>
</evidence>
<keyword evidence="14" id="KW-0443">Lipid metabolism</keyword>
<keyword evidence="26" id="KW-1185">Reference proteome</keyword>
<proteinExistence type="inferred from homology"/>
<comment type="similarity">
    <text evidence="5">Belongs to the WD repeat SCAP family.</text>
</comment>
<dbReference type="SUPFAM" id="SSF50978">
    <property type="entry name" value="WD40 repeat-like"/>
    <property type="match status" value="1"/>
</dbReference>
<keyword evidence="16 23" id="KW-0472">Membrane</keyword>
<dbReference type="GO" id="GO:0005789">
    <property type="term" value="C:endoplasmic reticulum membrane"/>
    <property type="evidence" value="ECO:0007669"/>
    <property type="project" value="UniProtKB-SubCell"/>
</dbReference>
<evidence type="ECO:0000256" key="21">
    <source>
        <dbReference type="PROSITE-ProRule" id="PRU00221"/>
    </source>
</evidence>
<evidence type="ECO:0000256" key="15">
    <source>
        <dbReference type="ARBA" id="ARBA00023121"/>
    </source>
</evidence>
<feature type="region of interest" description="Disordered" evidence="22">
    <location>
        <begin position="1190"/>
        <end position="1238"/>
    </location>
</feature>
<evidence type="ECO:0000256" key="2">
    <source>
        <dbReference type="ARBA" id="ARBA00004557"/>
    </source>
</evidence>
<reference evidence="25" key="1">
    <citation type="submission" date="2020-10" db="EMBL/GenBank/DDBJ databases">
        <authorList>
            <person name="Kikuchi T."/>
        </authorList>
    </citation>
    <scope>NUCLEOTIDE SEQUENCE</scope>
    <source>
        <strain evidence="25">NKZ352</strain>
    </source>
</reference>
<evidence type="ECO:0000256" key="20">
    <source>
        <dbReference type="ARBA" id="ARBA00045958"/>
    </source>
</evidence>
<evidence type="ECO:0000256" key="7">
    <source>
        <dbReference type="ARBA" id="ARBA00022548"/>
    </source>
</evidence>
<evidence type="ECO:0000256" key="6">
    <source>
        <dbReference type="ARBA" id="ARBA00019541"/>
    </source>
</evidence>
<evidence type="ECO:0000313" key="26">
    <source>
        <dbReference type="Proteomes" id="UP000835052"/>
    </source>
</evidence>
<evidence type="ECO:0000256" key="16">
    <source>
        <dbReference type="ARBA" id="ARBA00023136"/>
    </source>
</evidence>
<keyword evidence="13" id="KW-0333">Golgi apparatus</keyword>
<dbReference type="InterPro" id="IPR004344">
    <property type="entry name" value="TTL/TTLL_fam"/>
</dbReference>
<accession>A0A8S1HRV1</accession>
<dbReference type="GO" id="GO:0045540">
    <property type="term" value="P:regulation of cholesterol biosynthetic process"/>
    <property type="evidence" value="ECO:0007669"/>
    <property type="project" value="TreeGrafter"/>
</dbReference>
<dbReference type="InterPro" id="IPR057954">
    <property type="entry name" value="SET_TTL12"/>
</dbReference>
<name>A0A8S1HRV1_9PELO</name>
<dbReference type="InterPro" id="IPR053958">
    <property type="entry name" value="HMGCR/SNAP/NPC1-like_SSD"/>
</dbReference>
<dbReference type="PROSITE" id="PS50082">
    <property type="entry name" value="WD_REPEATS_2"/>
    <property type="match status" value="1"/>
</dbReference>
<dbReference type="GO" id="GO:0032933">
    <property type="term" value="P:SREBP signaling pathway"/>
    <property type="evidence" value="ECO:0007669"/>
    <property type="project" value="InterPro"/>
</dbReference>
<dbReference type="Pfam" id="PF00400">
    <property type="entry name" value="WD40"/>
    <property type="match status" value="2"/>
</dbReference>
<dbReference type="PROSITE" id="PS50294">
    <property type="entry name" value="WD_REPEATS_REGION"/>
    <property type="match status" value="1"/>
</dbReference>
<dbReference type="GO" id="GO:0019098">
    <property type="term" value="P:reproductive behavior"/>
    <property type="evidence" value="ECO:0007669"/>
    <property type="project" value="UniProtKB-ARBA"/>
</dbReference>
<sequence>MSVPREKRFRWLTVKERVAHAYHDYGRLCAAHPFACLTMSIITMAMLSYPTLTRLQLPVNRPLDVFWSENIYDKGGSTPPWLSSPPAAFLQQIIVRATVEPWISANMTSEKAVRGSLSTAFRIREAVLSEPGLDESCLHFSSPASPSFFMPSGGCLVISPASFWLNNPQKLMEDEDVLRTIFATNCNPSFCIRDVLLGAPTQQTGIKKRFETNRKRTIEYALTVFFARFNPKLLKSLRENLGNSFELVKSAGKDENVFVHLYYWPLKKFSDYTPLIATYMLFMVYLYFSARKFEMVASRWGLAFAAAFTVAATLVMTTGICAHLDLSTTLWGAELYPYIALILGLENILCVTRSVVYTPPSLDVSSRIAHGLSQEGYKITKYFVLEQFSLLCGYLTGVGDIQEFCCFSSICLIVDFYMQLFFYAPCLTFDLQRLGLEEKRRFAEMLFSAEIPRLKNYAPVSCPMRKIWPTLFAMKKIQKRRLSDSQIEERELIPAGRTRREYKRSCSTTGHPEFESTELKSVSDDSKSNRLRFLYFITRTRIIQRTIMVVFAVWVFWLAFIVRSWQYQPTSLENETTTDALALHRQLHRANLQFLDWQKRTYKWWPMLADNYNITLPSRYLTFLPPIVLKAQVSPTDQLMERIKPVHSKIDEKSSETPVLRSKIDWLEMRLTMYLAAFWILLLFTVGMFFAYVCFRDRWKFGAGRVQEATVSNKHQEGGNANNKSFVESLPIVFSGHRFPIETVGIDKRSSSKIFISCCQEGRVFVWNGSTGELVKRLSRLRVVPDAQAEPPTPPRVWTLALQNEIAILGCADGSVEIASIDRNKLIGVFVQSPVGITHVEMFENRVILARLDGSIEFLDVSYEDSQPLRVKKINVIRTVRAHQKPVCRMITYNAQLITSSFDRTIKIFDLKTTELVNVLLAHNSGVLDLAVDTDENVLFSSCEDGVVCWWDLVTGKLIRSIDNNYAGTCQIALTSSYLLGFYGNAQLYLWSRPNGQLASRIAEATNSGFGDESMSGCGIVALDENIAATISGTNVTFWDIAHRAILRQVDIGCTIGSIRKLDEKSVLCLASNTIIMSDTTYPFSEFLRQHKDQLNASGVPPELWNGLYKKLLKEIFDAGDHFQVLCEMGDDGRKQCKVYALDEMHNVDEDNIFLIDHMWTFRAHEAREDLENRPPGLLQRIRNLWTVEKDDGTDGEESAEELVCRGDDGSTRPKGEGSDDGSRPGTPGAEKPSPNDVDDALKMVWKYAQTYSIRFEGDREAQPTWYLMDEFGISIDHSLTPNARVVPFFCVPAGFSYSVLFLTAPVKENEEITRNFAEGALLKSHPDWADYLQLPWVEKDFSAESDKHPKPSDEYFLSGRTPDEVPTAEQQATAVSAISASLPTVKQRSVRIYCPESQMQLPSQLKRKFEKVDSPLKADVVWTSDHYHDYAKFADENPCGLVNQFPYESTLTVKDLLASVAMNEYDTKKIDWYPLTYNLNTELPQFVAHFQKRQKSGQSNIWIIKPWNLARGMDIHVTDDIGKIVRLVESGPKIACEYISRPLLFPRPDIKKNVKFDLRFILFVRQLRPVIAFTYNKLWIRFSLKEFNLSQLDCTRTHTTVFNYSGNGDQVFNMHCEEFIQTMETAYPNLKWPTVEQKVQKMFREMLELVSKNDPPKGVAPNAQSRAMYGCDVMLESDDNGEVHPKLLECNFMPDCNRACQYYPDFADTAFNTLFFDEIDPSKVTAI</sequence>
<comment type="function">
    <text evidence="20">Escort protein required for cholesterol as well as lipid homeostasis. Regulates export of the SCAP-SREBP complex from the endoplasmic reticulum to the Golgi upon low cholesterol, thereby regulating the processing of sterol regulatory element-binding proteins (SREBPs) SREBF1/SREBP1 and SREBF2/SREBP2. At high sterol concentrations, formation of a ternary complex with INSIG (INSIG1 or INSIG2) leads to mask the ER export signal in SCAP, promoting retention of the complex in the endoplasmic reticulum. Low sterol concentrations trigger release of INSIG, a conformational change in the SSD domain of SCAP, unmasking of the ER export signal, promoting recruitment into COPII-coated vesicles and transport of the SCAP-SREBP to the Golgi: in the Golgi, SREBPs are then processed, releasing the transcription factor fragment of SREBPs from the membrane, its import into the nucleus and up-regulation of LDLR, INSIG1 and the mevalonate pathway. Binds cholesterol via its SSD domain.</text>
</comment>
<keyword evidence="15" id="KW-0446">Lipid-binding</keyword>
<feature type="domain" description="SSD" evidence="24">
    <location>
        <begin position="271"/>
        <end position="429"/>
    </location>
</feature>
<dbReference type="InterPro" id="IPR036322">
    <property type="entry name" value="WD40_repeat_dom_sf"/>
</dbReference>
<dbReference type="SMART" id="SM00320">
    <property type="entry name" value="WD40"/>
    <property type="match status" value="3"/>
</dbReference>
<evidence type="ECO:0000256" key="9">
    <source>
        <dbReference type="ARBA" id="ARBA00022692"/>
    </source>
</evidence>
<evidence type="ECO:0000256" key="4">
    <source>
        <dbReference type="ARBA" id="ARBA00006820"/>
    </source>
</evidence>
<organism evidence="25 26">
    <name type="scientific">Caenorhabditis auriculariae</name>
    <dbReference type="NCBI Taxonomy" id="2777116"/>
    <lineage>
        <taxon>Eukaryota</taxon>
        <taxon>Metazoa</taxon>
        <taxon>Ecdysozoa</taxon>
        <taxon>Nematoda</taxon>
        <taxon>Chromadorea</taxon>
        <taxon>Rhabditida</taxon>
        <taxon>Rhabditina</taxon>
        <taxon>Rhabditomorpha</taxon>
        <taxon>Rhabditoidea</taxon>
        <taxon>Rhabditidae</taxon>
        <taxon>Peloderinae</taxon>
        <taxon>Caenorhabditis</taxon>
    </lineage>
</organism>
<evidence type="ECO:0000256" key="18">
    <source>
        <dbReference type="ARBA" id="ARBA00023180"/>
    </source>
</evidence>
<dbReference type="InterPro" id="IPR000731">
    <property type="entry name" value="SSD"/>
</dbReference>